<dbReference type="Proteomes" id="UP001157418">
    <property type="component" value="Unassembled WGS sequence"/>
</dbReference>
<comment type="caution">
    <text evidence="2">The sequence shown here is derived from an EMBL/GenBank/DDBJ whole genome shotgun (WGS) entry which is preliminary data.</text>
</comment>
<dbReference type="AlphaFoldDB" id="A0AAU9NH52"/>
<feature type="region of interest" description="Disordered" evidence="1">
    <location>
        <begin position="197"/>
        <end position="259"/>
    </location>
</feature>
<proteinExistence type="predicted"/>
<evidence type="ECO:0008006" key="4">
    <source>
        <dbReference type="Google" id="ProtNLM"/>
    </source>
</evidence>
<evidence type="ECO:0000256" key="1">
    <source>
        <dbReference type="SAM" id="MobiDB-lite"/>
    </source>
</evidence>
<evidence type="ECO:0000313" key="3">
    <source>
        <dbReference type="Proteomes" id="UP001157418"/>
    </source>
</evidence>
<sequence>MTFAQVVGGLPIDRNKSAVPQVVLNSNTYMNEWLKKSLLIGEAHSLDHIGTIHAMGILNDETKYLGGLRLAIHFGCSKDADVYLENKKHWKDWFKWIVRADQQELNYERMVWLKILGVPLNLWDEQNFSLIVSKFGRVISPFDNIANRRDYSMGKVGVITSNRKWINEELMINSNGVEYKVGVVEYTDEWTPFKPLPFDKVEDSDDDEEDVEGISETWMEEENDEPEEGEIRPEKDETRPEATQVEMQDKSPATSGPVPTIVGNEAVANEKPFSVAKKGINESQLPDAVVTNEIPNIPFLDKRNIETTQSISVDPNPSNNTSFIGPVEKLVPSGCFGPFPTTNVAFSFTSQQAHAIDRTTEEGSISGGHKQKKRKRDKSVLLSHISDQNSIPNSNFTLLALKLNQPVLGNQSKTMNEMLNHSTCVVNHASASDVGIVSELEETAAVGAAIGFLVNERDSTLAEVVGE</sequence>
<dbReference type="PANTHER" id="PTHR34427:SF5">
    <property type="entry name" value="DUF4283 DOMAIN-CONTAINING PROTEIN"/>
    <property type="match status" value="1"/>
</dbReference>
<feature type="region of interest" description="Disordered" evidence="1">
    <location>
        <begin position="357"/>
        <end position="379"/>
    </location>
</feature>
<feature type="compositionally biased region" description="Acidic residues" evidence="1">
    <location>
        <begin position="202"/>
        <end position="228"/>
    </location>
</feature>
<dbReference type="EMBL" id="CAKMRJ010004445">
    <property type="protein sequence ID" value="CAH1437071.1"/>
    <property type="molecule type" value="Genomic_DNA"/>
</dbReference>
<feature type="compositionally biased region" description="Basic and acidic residues" evidence="1">
    <location>
        <begin position="229"/>
        <end position="240"/>
    </location>
</feature>
<keyword evidence="3" id="KW-1185">Reference proteome</keyword>
<accession>A0AAU9NH52</accession>
<name>A0AAU9NH52_9ASTR</name>
<organism evidence="2 3">
    <name type="scientific">Lactuca virosa</name>
    <dbReference type="NCBI Taxonomy" id="75947"/>
    <lineage>
        <taxon>Eukaryota</taxon>
        <taxon>Viridiplantae</taxon>
        <taxon>Streptophyta</taxon>
        <taxon>Embryophyta</taxon>
        <taxon>Tracheophyta</taxon>
        <taxon>Spermatophyta</taxon>
        <taxon>Magnoliopsida</taxon>
        <taxon>eudicotyledons</taxon>
        <taxon>Gunneridae</taxon>
        <taxon>Pentapetalae</taxon>
        <taxon>asterids</taxon>
        <taxon>campanulids</taxon>
        <taxon>Asterales</taxon>
        <taxon>Asteraceae</taxon>
        <taxon>Cichorioideae</taxon>
        <taxon>Cichorieae</taxon>
        <taxon>Lactucinae</taxon>
        <taxon>Lactuca</taxon>
    </lineage>
</organism>
<gene>
    <name evidence="2" type="ORF">LVIROSA_LOCUS23415</name>
</gene>
<protein>
    <recommendedName>
        <fullName evidence="4">DUF4283 domain-containing protein</fullName>
    </recommendedName>
</protein>
<dbReference type="PANTHER" id="PTHR34427">
    <property type="entry name" value="DUF4283 DOMAIN PROTEIN"/>
    <property type="match status" value="1"/>
</dbReference>
<reference evidence="2 3" key="1">
    <citation type="submission" date="2022-01" db="EMBL/GenBank/DDBJ databases">
        <authorList>
            <person name="Xiong W."/>
            <person name="Schranz E."/>
        </authorList>
    </citation>
    <scope>NUCLEOTIDE SEQUENCE [LARGE SCALE GENOMIC DNA]</scope>
</reference>
<evidence type="ECO:0000313" key="2">
    <source>
        <dbReference type="EMBL" id="CAH1437071.1"/>
    </source>
</evidence>